<gene>
    <name evidence="1" type="ORF">SAMN02745724_05441</name>
</gene>
<organism evidence="1 2">
    <name type="scientific">Pseudoalteromonas denitrificans DSM 6059</name>
    <dbReference type="NCBI Taxonomy" id="1123010"/>
    <lineage>
        <taxon>Bacteria</taxon>
        <taxon>Pseudomonadati</taxon>
        <taxon>Pseudomonadota</taxon>
        <taxon>Gammaproteobacteria</taxon>
        <taxon>Alteromonadales</taxon>
        <taxon>Pseudoalteromonadaceae</taxon>
        <taxon>Pseudoalteromonas</taxon>
    </lineage>
</organism>
<proteinExistence type="predicted"/>
<dbReference type="RefSeq" id="WP_091991994.1">
    <property type="nucleotide sequence ID" value="NZ_FOLO01000115.1"/>
</dbReference>
<reference evidence="1 2" key="1">
    <citation type="submission" date="2016-10" db="EMBL/GenBank/DDBJ databases">
        <authorList>
            <person name="de Groot N.N."/>
        </authorList>
    </citation>
    <scope>NUCLEOTIDE SEQUENCE [LARGE SCALE GENOMIC DNA]</scope>
    <source>
        <strain evidence="1 2">DSM 6059</strain>
    </source>
</reference>
<evidence type="ECO:0000313" key="2">
    <source>
        <dbReference type="Proteomes" id="UP000198862"/>
    </source>
</evidence>
<protein>
    <submittedName>
        <fullName evidence="1">Uncharacterized protein</fullName>
    </submittedName>
</protein>
<dbReference type="Pfam" id="PF17963">
    <property type="entry name" value="Big_9"/>
    <property type="match status" value="1"/>
</dbReference>
<dbReference type="AlphaFoldDB" id="A0A1I1V7A5"/>
<sequence>TIFKGEQINIDVLANDTDAENAQLTITAVTAIKGGVPEIINNKVTFVAEEEFTGDAQFSYSISDGAHTAQGLVDITIMLSPADKIIHLKNQVDSFVSHTIAIIDEQQINCVTHPESPQCELVSVKFSDGQFDASKTYQNQTILILDTNLEFSATVRYRSRVKAAFTQGQDGFYHQAQLEAYDPQFHIPKMAKAVLNQIDTFSDDNNNSKFIPATWLDPLSWLSDRLYPFDNYIEYLGHGKTPFLYLLEHNPKAEFVIATPPDFFKIYSGLFCRAELIEEGQADSNLERLRSLVISAANDFKKQVLDEQGIEYINYSGGHTLESVKTRWSQLCVEPEPDINTLVKLLDVYRPFYDVLFNSDNIFSAQASDVNMTSTNNVLDIDKSFKNKILVGDFAILDSKLPIDGKLENVMAPELLINRDNSKHWVDLFINFGVKSRVANKTPLMDTDALGLASYPISSMQPSWAAPVALSWAINIKNSHFPDDALDNNIIEQIKDKMTPELCSYSNWDISSYYGKCKMQDPLLHRQHEVYRLGYLD</sequence>
<accession>A0A1I1V7A5</accession>
<dbReference type="Proteomes" id="UP000198862">
    <property type="component" value="Unassembled WGS sequence"/>
</dbReference>
<dbReference type="Gene3D" id="2.60.40.2810">
    <property type="match status" value="1"/>
</dbReference>
<feature type="non-terminal residue" evidence="1">
    <location>
        <position position="1"/>
    </location>
</feature>
<name>A0A1I1V7A5_9GAMM</name>
<keyword evidence="2" id="KW-1185">Reference proteome</keyword>
<evidence type="ECO:0000313" key="1">
    <source>
        <dbReference type="EMBL" id="SFD78931.1"/>
    </source>
</evidence>
<dbReference type="EMBL" id="FOLO01000115">
    <property type="protein sequence ID" value="SFD78931.1"/>
    <property type="molecule type" value="Genomic_DNA"/>
</dbReference>
<dbReference type="STRING" id="1123010.SAMN02745724_05441"/>